<reference evidence="1 2" key="2">
    <citation type="submission" date="2018-11" db="EMBL/GenBank/DDBJ databases">
        <authorList>
            <consortium name="Pathogen Informatics"/>
        </authorList>
    </citation>
    <scope>NUCLEOTIDE SEQUENCE [LARGE SCALE GENOMIC DNA]</scope>
    <source>
        <strain evidence="1 2">NST_G2</strain>
    </source>
</reference>
<dbReference type="PANTHER" id="PTHR47027:SF26">
    <property type="entry name" value="REVERSE TRANSCRIPTASE DOMAIN-CONTAINING PROTEIN"/>
    <property type="match status" value="1"/>
</dbReference>
<dbReference type="OrthoDB" id="425014at2759"/>
<dbReference type="Proteomes" id="UP000275846">
    <property type="component" value="Unassembled WGS sequence"/>
</dbReference>
<dbReference type="AlphaFoldDB" id="A0A183T495"/>
<name>A0A183T495_SCHSO</name>
<dbReference type="PANTHER" id="PTHR47027">
    <property type="entry name" value="REVERSE TRANSCRIPTASE DOMAIN-CONTAINING PROTEIN"/>
    <property type="match status" value="1"/>
</dbReference>
<organism evidence="3">
    <name type="scientific">Schistocephalus solidus</name>
    <name type="common">Tapeworm</name>
    <dbReference type="NCBI Taxonomy" id="70667"/>
    <lineage>
        <taxon>Eukaryota</taxon>
        <taxon>Metazoa</taxon>
        <taxon>Spiralia</taxon>
        <taxon>Lophotrochozoa</taxon>
        <taxon>Platyhelminthes</taxon>
        <taxon>Cestoda</taxon>
        <taxon>Eucestoda</taxon>
        <taxon>Diphyllobothriidea</taxon>
        <taxon>Diphyllobothriidae</taxon>
        <taxon>Schistocephalus</taxon>
    </lineage>
</organism>
<evidence type="ECO:0000313" key="3">
    <source>
        <dbReference type="WBParaSite" id="SSLN_0001172401-mRNA-1"/>
    </source>
</evidence>
<evidence type="ECO:0000313" key="2">
    <source>
        <dbReference type="Proteomes" id="UP000275846"/>
    </source>
</evidence>
<accession>A0A183T495</accession>
<evidence type="ECO:0000313" key="1">
    <source>
        <dbReference type="EMBL" id="VDL97678.1"/>
    </source>
</evidence>
<reference evidence="3" key="1">
    <citation type="submission" date="2016-06" db="UniProtKB">
        <authorList>
            <consortium name="WormBaseParasite"/>
        </authorList>
    </citation>
    <scope>IDENTIFICATION</scope>
</reference>
<protein>
    <submittedName>
        <fullName evidence="3">Reverse transcriptase domain-containing protein</fullName>
    </submittedName>
</protein>
<gene>
    <name evidence="1" type="ORF">SSLN_LOCUS11293</name>
</gene>
<sequence length="165" mass="18750">MDVYLDEHPGIHIAGVCRPQRACLRLQSITCSSRTTVPYVTEEDMQRSMDLFAEGCADFGLTISTARTVVMQQPLPSAEYNASRIDVNGAQLKNVETFAYLGRTLSRNMRIDDEVAQWISKARQAFGRLQASLWNRYGIHLNTKLKMYKAIVLTILLYGAETWRE</sequence>
<dbReference type="WBParaSite" id="SSLN_0001172401-mRNA-1">
    <property type="protein sequence ID" value="SSLN_0001172401-mRNA-1"/>
    <property type="gene ID" value="SSLN_0001172401"/>
</dbReference>
<keyword evidence="2" id="KW-1185">Reference proteome</keyword>
<dbReference type="EMBL" id="UYSU01036425">
    <property type="protein sequence ID" value="VDL97678.1"/>
    <property type="molecule type" value="Genomic_DNA"/>
</dbReference>
<proteinExistence type="predicted"/>